<name>A0A060W840_ONCMY</name>
<keyword evidence="1" id="KW-0393">Immunoglobulin domain</keyword>
<keyword evidence="2" id="KW-1133">Transmembrane helix</keyword>
<dbReference type="AlphaFoldDB" id="A0A060W840"/>
<dbReference type="Gene3D" id="2.60.40.10">
    <property type="entry name" value="Immunoglobulins"/>
    <property type="match status" value="1"/>
</dbReference>
<reference evidence="4" key="2">
    <citation type="submission" date="2014-03" db="EMBL/GenBank/DDBJ databases">
        <authorList>
            <person name="Genoscope - CEA"/>
        </authorList>
    </citation>
    <scope>NUCLEOTIDE SEQUENCE</scope>
</reference>
<feature type="transmembrane region" description="Helical" evidence="2">
    <location>
        <begin position="189"/>
        <end position="213"/>
    </location>
</feature>
<dbReference type="EMBL" id="FR904442">
    <property type="protein sequence ID" value="CDQ63483.1"/>
    <property type="molecule type" value="Genomic_DNA"/>
</dbReference>
<evidence type="ECO:0000256" key="2">
    <source>
        <dbReference type="SAM" id="Phobius"/>
    </source>
</evidence>
<evidence type="ECO:0000256" key="1">
    <source>
        <dbReference type="ARBA" id="ARBA00023319"/>
    </source>
</evidence>
<gene>
    <name evidence="4" type="ORF">GSONMT00069254001</name>
</gene>
<evidence type="ECO:0000313" key="5">
    <source>
        <dbReference type="Proteomes" id="UP000193380"/>
    </source>
</evidence>
<dbReference type="PROSITE" id="PS50835">
    <property type="entry name" value="IG_LIKE"/>
    <property type="match status" value="1"/>
</dbReference>
<dbReference type="Proteomes" id="UP000193380">
    <property type="component" value="Unassembled WGS sequence"/>
</dbReference>
<sequence>MCNYVLLSVSHCFALSWPGTQSTHQAVKRTDRHISQTGLIDIMCLILRIAFLLVQVRGHCYTSINSAHVDQMIRPGHSFSLACEFVCLQPSHVMQWWKDGQVLLNASAILPNITLSMHVSGAGEKDSGNYSCRTEPPDALGTTAVITVGDLPTSGPSVNTLEPTIEPKQDMCKVHGVRVSRQGVLDVVMVWYLLLKAIFLIIMVTTIALVLACRLH</sequence>
<dbReference type="InterPro" id="IPR036179">
    <property type="entry name" value="Ig-like_dom_sf"/>
</dbReference>
<dbReference type="SUPFAM" id="SSF48726">
    <property type="entry name" value="Immunoglobulin"/>
    <property type="match status" value="1"/>
</dbReference>
<protein>
    <recommendedName>
        <fullName evidence="3">Ig-like domain-containing protein</fullName>
    </recommendedName>
</protein>
<proteinExistence type="predicted"/>
<dbReference type="Pfam" id="PF00047">
    <property type="entry name" value="ig"/>
    <property type="match status" value="1"/>
</dbReference>
<accession>A0A060W840</accession>
<organism evidence="4 5">
    <name type="scientific">Oncorhynchus mykiss</name>
    <name type="common">Rainbow trout</name>
    <name type="synonym">Salmo gairdneri</name>
    <dbReference type="NCBI Taxonomy" id="8022"/>
    <lineage>
        <taxon>Eukaryota</taxon>
        <taxon>Metazoa</taxon>
        <taxon>Chordata</taxon>
        <taxon>Craniata</taxon>
        <taxon>Vertebrata</taxon>
        <taxon>Euteleostomi</taxon>
        <taxon>Actinopterygii</taxon>
        <taxon>Neopterygii</taxon>
        <taxon>Teleostei</taxon>
        <taxon>Protacanthopterygii</taxon>
        <taxon>Salmoniformes</taxon>
        <taxon>Salmonidae</taxon>
        <taxon>Salmoninae</taxon>
        <taxon>Oncorhynchus</taxon>
    </lineage>
</organism>
<reference evidence="4" key="1">
    <citation type="journal article" date="2014" name="Nat. Commun.">
        <title>The rainbow trout genome provides novel insights into evolution after whole-genome duplication in vertebrates.</title>
        <authorList>
            <person name="Berthelot C."/>
            <person name="Brunet F."/>
            <person name="Chalopin D."/>
            <person name="Juanchich A."/>
            <person name="Bernard M."/>
            <person name="Noel B."/>
            <person name="Bento P."/>
            <person name="Da Silva C."/>
            <person name="Labadie K."/>
            <person name="Alberti A."/>
            <person name="Aury J.M."/>
            <person name="Louis A."/>
            <person name="Dehais P."/>
            <person name="Bardou P."/>
            <person name="Montfort J."/>
            <person name="Klopp C."/>
            <person name="Cabau C."/>
            <person name="Gaspin C."/>
            <person name="Thorgaard G.H."/>
            <person name="Boussaha M."/>
            <person name="Quillet E."/>
            <person name="Guyomard R."/>
            <person name="Galiana D."/>
            <person name="Bobe J."/>
            <person name="Volff J.N."/>
            <person name="Genet C."/>
            <person name="Wincker P."/>
            <person name="Jaillon O."/>
            <person name="Roest Crollius H."/>
            <person name="Guiguen Y."/>
        </authorList>
    </citation>
    <scope>NUCLEOTIDE SEQUENCE [LARGE SCALE GENOMIC DNA]</scope>
</reference>
<keyword evidence="2" id="KW-0472">Membrane</keyword>
<dbReference type="InterPro" id="IPR007110">
    <property type="entry name" value="Ig-like_dom"/>
</dbReference>
<evidence type="ECO:0000313" key="4">
    <source>
        <dbReference type="EMBL" id="CDQ63483.1"/>
    </source>
</evidence>
<dbReference type="PaxDb" id="8022-A0A060W840"/>
<keyword evidence="2" id="KW-0812">Transmembrane</keyword>
<evidence type="ECO:0000259" key="3">
    <source>
        <dbReference type="PROSITE" id="PS50835"/>
    </source>
</evidence>
<dbReference type="InterPro" id="IPR013783">
    <property type="entry name" value="Ig-like_fold"/>
</dbReference>
<dbReference type="InterPro" id="IPR013151">
    <property type="entry name" value="Immunoglobulin_dom"/>
</dbReference>
<feature type="domain" description="Ig-like" evidence="3">
    <location>
        <begin position="62"/>
        <end position="147"/>
    </location>
</feature>